<keyword evidence="7" id="KW-1185">Reference proteome</keyword>
<organism evidence="6 7">
    <name type="scientific">Acetobacter lovaniensis</name>
    <dbReference type="NCBI Taxonomy" id="104100"/>
    <lineage>
        <taxon>Bacteria</taxon>
        <taxon>Pseudomonadati</taxon>
        <taxon>Pseudomonadota</taxon>
        <taxon>Alphaproteobacteria</taxon>
        <taxon>Acetobacterales</taxon>
        <taxon>Acetobacteraceae</taxon>
        <taxon>Acetobacter</taxon>
    </lineage>
</organism>
<dbReference type="PANTHER" id="PTHR33209:SF1">
    <property type="entry name" value="PEPTIDASE S49 DOMAIN-CONTAINING PROTEIN"/>
    <property type="match status" value="1"/>
</dbReference>
<evidence type="ECO:0000256" key="3">
    <source>
        <dbReference type="ARBA" id="ARBA00022801"/>
    </source>
</evidence>
<accession>A0A841QFZ9</accession>
<dbReference type="PANTHER" id="PTHR33209">
    <property type="entry name" value="PROTEASE 4"/>
    <property type="match status" value="1"/>
</dbReference>
<evidence type="ECO:0000256" key="2">
    <source>
        <dbReference type="ARBA" id="ARBA00022670"/>
    </source>
</evidence>
<protein>
    <submittedName>
        <fullName evidence="6">Signal peptide peptidase SppA</fullName>
    </submittedName>
</protein>
<dbReference type="SUPFAM" id="SSF52096">
    <property type="entry name" value="ClpP/crotonase"/>
    <property type="match status" value="1"/>
</dbReference>
<comment type="caution">
    <text evidence="6">The sequence shown here is derived from an EMBL/GenBank/DDBJ whole genome shotgun (WGS) entry which is preliminary data.</text>
</comment>
<evidence type="ECO:0000313" key="6">
    <source>
        <dbReference type="EMBL" id="MBB6456977.1"/>
    </source>
</evidence>
<evidence type="ECO:0000259" key="5">
    <source>
        <dbReference type="Pfam" id="PF01343"/>
    </source>
</evidence>
<sequence>MKQYSLTSHLMDAPVALKKNRLEMVRALLADRADDMMVFGPASQEERWGAEAITTNVSGVAIIAIKGILLPGSGDGWWWGGVTFYDDISAAIDLAAADETIRAIVLHINSPGGTVAGCFDTADRIYDARSKKPVVAIVDEMACSAAYALACAAQTIVLPRTGEVGSIGVVWLHADITQALTESGIKVTTFQTGEHKTDGYPTTPLTEEASKLIQTDIDALGKLFFNTVARNRGIAADAVQAMEATVFRGDKAVEAGLADAVMSRDAAFTDLLAHL</sequence>
<dbReference type="InterPro" id="IPR029045">
    <property type="entry name" value="ClpP/crotonase-like_dom_sf"/>
</dbReference>
<proteinExistence type="inferred from homology"/>
<keyword evidence="3" id="KW-0378">Hydrolase</keyword>
<dbReference type="EMBL" id="JACHIE010000005">
    <property type="protein sequence ID" value="MBB6456977.1"/>
    <property type="molecule type" value="Genomic_DNA"/>
</dbReference>
<keyword evidence="4" id="KW-0720">Serine protease</keyword>
<dbReference type="Gene3D" id="3.90.226.10">
    <property type="entry name" value="2-enoyl-CoA Hydratase, Chain A, domain 1"/>
    <property type="match status" value="1"/>
</dbReference>
<dbReference type="GO" id="GO:0006508">
    <property type="term" value="P:proteolysis"/>
    <property type="evidence" value="ECO:0007669"/>
    <property type="project" value="UniProtKB-KW"/>
</dbReference>
<evidence type="ECO:0000256" key="4">
    <source>
        <dbReference type="ARBA" id="ARBA00022825"/>
    </source>
</evidence>
<keyword evidence="2" id="KW-0645">Protease</keyword>
<dbReference type="Pfam" id="PF01343">
    <property type="entry name" value="Peptidase_S49"/>
    <property type="match status" value="1"/>
</dbReference>
<feature type="domain" description="Peptidase S49" evidence="5">
    <location>
        <begin position="129"/>
        <end position="270"/>
    </location>
</feature>
<dbReference type="RefSeq" id="WP_166112869.1">
    <property type="nucleotide sequence ID" value="NZ_BAABDB010000040.1"/>
</dbReference>
<reference evidence="6 7" key="1">
    <citation type="submission" date="2020-08" db="EMBL/GenBank/DDBJ databases">
        <title>Genomic Encyclopedia of Type Strains, Phase IV (KMG-IV): sequencing the most valuable type-strain genomes for metagenomic binning, comparative biology and taxonomic classification.</title>
        <authorList>
            <person name="Goeker M."/>
        </authorList>
    </citation>
    <scope>NUCLEOTIDE SEQUENCE [LARGE SCALE GENOMIC DNA]</scope>
    <source>
        <strain evidence="6 7">DSM 4491</strain>
    </source>
</reference>
<gene>
    <name evidence="6" type="ORF">HNR55_001560</name>
</gene>
<comment type="similarity">
    <text evidence="1">Belongs to the peptidase S49 family.</text>
</comment>
<dbReference type="Gene3D" id="6.20.330.10">
    <property type="match status" value="1"/>
</dbReference>
<dbReference type="CDD" id="cd07022">
    <property type="entry name" value="S49_Sppa_36K_type"/>
    <property type="match status" value="1"/>
</dbReference>
<dbReference type="InterPro" id="IPR033855">
    <property type="entry name" value="Protein_C"/>
</dbReference>
<dbReference type="Proteomes" id="UP000578000">
    <property type="component" value="Unassembled WGS sequence"/>
</dbReference>
<dbReference type="InterPro" id="IPR002142">
    <property type="entry name" value="Peptidase_S49"/>
</dbReference>
<evidence type="ECO:0000256" key="1">
    <source>
        <dbReference type="ARBA" id="ARBA00008683"/>
    </source>
</evidence>
<evidence type="ECO:0000313" key="7">
    <source>
        <dbReference type="Proteomes" id="UP000578000"/>
    </source>
</evidence>
<dbReference type="GO" id="GO:0008236">
    <property type="term" value="F:serine-type peptidase activity"/>
    <property type="evidence" value="ECO:0007669"/>
    <property type="project" value="UniProtKB-KW"/>
</dbReference>
<name>A0A841QFZ9_9PROT</name>
<dbReference type="AlphaFoldDB" id="A0A841QFZ9"/>